<dbReference type="FunFam" id="3.90.79.10:FF:000019">
    <property type="entry name" value="Thiamin pyrophosphokinase, putative"/>
    <property type="match status" value="1"/>
</dbReference>
<dbReference type="SUPFAM" id="SSF55811">
    <property type="entry name" value="Nudix"/>
    <property type="match status" value="1"/>
</dbReference>
<protein>
    <submittedName>
        <fullName evidence="3 4">Nudix hydrolase 24, chloroplastic</fullName>
    </submittedName>
</protein>
<evidence type="ECO:0000313" key="3">
    <source>
        <dbReference type="RefSeq" id="XP_029657889.1"/>
    </source>
</evidence>
<evidence type="ECO:0000313" key="4">
    <source>
        <dbReference type="RefSeq" id="XP_036356186.1"/>
    </source>
</evidence>
<dbReference type="CDD" id="cd03676">
    <property type="entry name" value="NUDIX_Tnr3_like"/>
    <property type="match status" value="1"/>
</dbReference>
<evidence type="ECO:0000313" key="2">
    <source>
        <dbReference type="Proteomes" id="UP000515154"/>
    </source>
</evidence>
<dbReference type="Gene3D" id="3.90.79.10">
    <property type="entry name" value="Nucleoside Triphosphate Pyrophosphohydrolase"/>
    <property type="match status" value="1"/>
</dbReference>
<proteinExistence type="predicted"/>
<dbReference type="PANTHER" id="PTHR13622">
    <property type="entry name" value="THIAMIN PYROPHOSPHOKINASE"/>
    <property type="match status" value="1"/>
</dbReference>
<reference evidence="3 4" key="1">
    <citation type="submission" date="2025-08" db="UniProtKB">
        <authorList>
            <consortium name="RefSeq"/>
        </authorList>
    </citation>
    <scope>IDENTIFICATION</scope>
</reference>
<dbReference type="Pfam" id="PF15916">
    <property type="entry name" value="DUF4743"/>
    <property type="match status" value="1"/>
</dbReference>
<name>A0A6P7TZL1_9MOLL</name>
<feature type="domain" description="Nudix hydrolase" evidence="1">
    <location>
        <begin position="135"/>
        <end position="276"/>
    </location>
</feature>
<organism evidence="2 3">
    <name type="scientific">Octopus sinensis</name>
    <name type="common">East Asian common octopus</name>
    <dbReference type="NCBI Taxonomy" id="2607531"/>
    <lineage>
        <taxon>Eukaryota</taxon>
        <taxon>Metazoa</taxon>
        <taxon>Spiralia</taxon>
        <taxon>Lophotrochozoa</taxon>
        <taxon>Mollusca</taxon>
        <taxon>Cephalopoda</taxon>
        <taxon>Coleoidea</taxon>
        <taxon>Octopodiformes</taxon>
        <taxon>Octopoda</taxon>
        <taxon>Incirrata</taxon>
        <taxon>Octopodidae</taxon>
        <taxon>Octopus</taxon>
    </lineage>
</organism>
<dbReference type="InterPro" id="IPR031804">
    <property type="entry name" value="DUF4743"/>
</dbReference>
<dbReference type="InterPro" id="IPR015797">
    <property type="entry name" value="NUDIX_hydrolase-like_dom_sf"/>
</dbReference>
<evidence type="ECO:0000259" key="1">
    <source>
        <dbReference type="PROSITE" id="PS51462"/>
    </source>
</evidence>
<dbReference type="AlphaFoldDB" id="A0A6P7TZL1"/>
<dbReference type="Proteomes" id="UP000515154">
    <property type="component" value="Unplaced"/>
</dbReference>
<keyword evidence="2" id="KW-1185">Reference proteome</keyword>
<dbReference type="PROSITE" id="PS51462">
    <property type="entry name" value="NUDIX"/>
    <property type="match status" value="1"/>
</dbReference>
<dbReference type="RefSeq" id="XP_029657889.1">
    <property type="nucleotide sequence ID" value="XM_029802029.2"/>
</dbReference>
<dbReference type="PANTHER" id="PTHR13622:SF8">
    <property type="entry name" value="THIAMIN PYROPHOSPHOKINASE 1"/>
    <property type="match status" value="1"/>
</dbReference>
<dbReference type="InterPro" id="IPR000086">
    <property type="entry name" value="NUDIX_hydrolase_dom"/>
</dbReference>
<keyword evidence="3 4" id="KW-0378">Hydrolase</keyword>
<gene>
    <name evidence="3 4" type="primary">LOC115232184</name>
</gene>
<accession>A0A6P7TZL1</accession>
<dbReference type="KEGG" id="osn:115232184"/>
<dbReference type="RefSeq" id="XP_036356186.1">
    <property type="nucleotide sequence ID" value="XM_036500293.1"/>
</dbReference>
<dbReference type="GO" id="GO:0044715">
    <property type="term" value="F:8-oxo-dGDP phosphatase activity"/>
    <property type="evidence" value="ECO:0007669"/>
    <property type="project" value="UniProtKB-ARBA"/>
</dbReference>
<sequence length="322" mass="36926">MEPGTSGPGFMDLINKCNRMEIPDVAPSQCMPFIIEGCQVGLIPKSFWKHLEIYSDVFYLESTEKYGDCIRLHHFPSVEERSRKVEGVLKDLRGKKIFKKLQGWRDEEYAVRTSYTSPTLMNIERAGINIFGIPSYGTHMNGYTYSADGKLMMWIGRRSATKPTWPGKLDNLSAGGLPVNMSVLECMKKECQEEASIEESLLEKLVPAGSVSYMYGTQDGLYPETQFVYDLELPPDFAPKNADGEMSNFYLLTIDEIKKKILEEDFKPNCGLVILDFLIRMGIITPDTEPRYLEIVELLHRPIQYLFRDFTFWSNSDIPRFQ</sequence>